<name>A0A117M314_9FIRM</name>
<sequence>MRAKAIGLFTLCLLLVMPVFSEAANYSLVVNQFLINPDVPPVVEGRNILVPLRAVAEATGAEVAYDESRRAVIINRQGLAVRIWPGKYNAIKNGSEIFLVQPPQIIQNRTFVTREELAKILDVRTFLSVRLGAVVIEG</sequence>
<dbReference type="AlphaFoldDB" id="A0A117M314"/>
<feature type="signal peptide" evidence="1">
    <location>
        <begin position="1"/>
        <end position="23"/>
    </location>
</feature>
<dbReference type="SUPFAM" id="SSF55383">
    <property type="entry name" value="Copper amine oxidase, domain N"/>
    <property type="match status" value="1"/>
</dbReference>
<gene>
    <name evidence="3" type="ORF">XD97_0608</name>
</gene>
<protein>
    <recommendedName>
        <fullName evidence="2">Copper amine oxidase-like N-terminal domain-containing protein</fullName>
    </recommendedName>
</protein>
<proteinExistence type="predicted"/>
<feature type="domain" description="Copper amine oxidase-like N-terminal" evidence="2">
    <location>
        <begin position="30"/>
        <end position="123"/>
    </location>
</feature>
<accession>A0A117M314</accession>
<dbReference type="Pfam" id="PF07833">
    <property type="entry name" value="Cu_amine_oxidN1"/>
    <property type="match status" value="1"/>
</dbReference>
<evidence type="ECO:0000259" key="2">
    <source>
        <dbReference type="Pfam" id="PF07833"/>
    </source>
</evidence>
<dbReference type="InterPro" id="IPR012854">
    <property type="entry name" value="Cu_amine_oxidase-like_N"/>
</dbReference>
<reference evidence="4" key="1">
    <citation type="journal article" date="2015" name="MBio">
        <title>Genome-Resolved Metagenomic Analysis Reveals Roles for Candidate Phyla and Other Microbial Community Members in Biogeochemical Transformations in Oil Reservoirs.</title>
        <authorList>
            <person name="Hu P."/>
            <person name="Tom L."/>
            <person name="Singh A."/>
            <person name="Thomas B.C."/>
            <person name="Baker B.J."/>
            <person name="Piceno Y.M."/>
            <person name="Andersen G.L."/>
            <person name="Banfield J.F."/>
        </authorList>
    </citation>
    <scope>NUCLEOTIDE SEQUENCE [LARGE SCALE GENOMIC DNA]</scope>
</reference>
<evidence type="ECO:0000313" key="4">
    <source>
        <dbReference type="Proteomes" id="UP000054705"/>
    </source>
</evidence>
<organism evidence="3 4">
    <name type="scientific">Pelotomaculum thermopropionicum</name>
    <dbReference type="NCBI Taxonomy" id="110500"/>
    <lineage>
        <taxon>Bacteria</taxon>
        <taxon>Bacillati</taxon>
        <taxon>Bacillota</taxon>
        <taxon>Clostridia</taxon>
        <taxon>Eubacteriales</taxon>
        <taxon>Desulfotomaculaceae</taxon>
        <taxon>Pelotomaculum</taxon>
    </lineage>
</organism>
<dbReference type="EMBL" id="LGGS01000140">
    <property type="protein sequence ID" value="KUK81611.1"/>
    <property type="molecule type" value="Genomic_DNA"/>
</dbReference>
<feature type="chain" id="PRO_5007150993" description="Copper amine oxidase-like N-terminal domain-containing protein" evidence="1">
    <location>
        <begin position="24"/>
        <end position="138"/>
    </location>
</feature>
<dbReference type="Proteomes" id="UP000054705">
    <property type="component" value="Unassembled WGS sequence"/>
</dbReference>
<evidence type="ECO:0000256" key="1">
    <source>
        <dbReference type="SAM" id="SignalP"/>
    </source>
</evidence>
<comment type="caution">
    <text evidence="3">The sequence shown here is derived from an EMBL/GenBank/DDBJ whole genome shotgun (WGS) entry which is preliminary data.</text>
</comment>
<dbReference type="Gene3D" id="3.30.457.10">
    <property type="entry name" value="Copper amine oxidase-like, N-terminal domain"/>
    <property type="match status" value="1"/>
</dbReference>
<evidence type="ECO:0000313" key="3">
    <source>
        <dbReference type="EMBL" id="KUK81611.1"/>
    </source>
</evidence>
<dbReference type="InterPro" id="IPR036582">
    <property type="entry name" value="Mao_N_sf"/>
</dbReference>
<keyword evidence="1" id="KW-0732">Signal</keyword>